<proteinExistence type="predicted"/>
<dbReference type="GO" id="GO:0044341">
    <property type="term" value="P:sodium-dependent phosphate transport"/>
    <property type="evidence" value="ECO:0007669"/>
    <property type="project" value="InterPro"/>
</dbReference>
<feature type="transmembrane region" description="Helical" evidence="6">
    <location>
        <begin position="143"/>
        <end position="161"/>
    </location>
</feature>
<evidence type="ECO:0000256" key="3">
    <source>
        <dbReference type="ARBA" id="ARBA00022692"/>
    </source>
</evidence>
<dbReference type="NCBIfam" id="NF037997">
    <property type="entry name" value="Na_Pi_symport"/>
    <property type="match status" value="1"/>
</dbReference>
<accession>A0A382VAP3</accession>
<feature type="transmembrane region" description="Helical" evidence="6">
    <location>
        <begin position="43"/>
        <end position="62"/>
    </location>
</feature>
<evidence type="ECO:0000256" key="5">
    <source>
        <dbReference type="ARBA" id="ARBA00023136"/>
    </source>
</evidence>
<feature type="transmembrane region" description="Helical" evidence="6">
    <location>
        <begin position="259"/>
        <end position="277"/>
    </location>
</feature>
<name>A0A382VAP3_9ZZZZ</name>
<dbReference type="GO" id="GO:0005436">
    <property type="term" value="F:sodium:phosphate symporter activity"/>
    <property type="evidence" value="ECO:0007669"/>
    <property type="project" value="InterPro"/>
</dbReference>
<feature type="transmembrane region" description="Helical" evidence="6">
    <location>
        <begin position="107"/>
        <end position="131"/>
    </location>
</feature>
<dbReference type="InterPro" id="IPR003841">
    <property type="entry name" value="Na/Pi_transpt"/>
</dbReference>
<dbReference type="GO" id="GO:0005886">
    <property type="term" value="C:plasma membrane"/>
    <property type="evidence" value="ECO:0007669"/>
    <property type="project" value="UniProtKB-SubCell"/>
</dbReference>
<keyword evidence="2" id="KW-1003">Cell membrane</keyword>
<dbReference type="PANTHER" id="PTHR10010">
    <property type="entry name" value="SOLUTE CARRIER FAMILY 34 SODIUM PHOSPHATE , MEMBER 2-RELATED"/>
    <property type="match status" value="1"/>
</dbReference>
<keyword evidence="4 6" id="KW-1133">Transmembrane helix</keyword>
<feature type="transmembrane region" description="Helical" evidence="6">
    <location>
        <begin position="199"/>
        <end position="232"/>
    </location>
</feature>
<dbReference type="EMBL" id="UINC01150121">
    <property type="protein sequence ID" value="SVD43008.1"/>
    <property type="molecule type" value="Genomic_DNA"/>
</dbReference>
<evidence type="ECO:0000256" key="6">
    <source>
        <dbReference type="SAM" id="Phobius"/>
    </source>
</evidence>
<dbReference type="PANTHER" id="PTHR10010:SF46">
    <property type="entry name" value="SODIUM-DEPENDENT PHOSPHATE TRANSPORT PROTEIN 2B"/>
    <property type="match status" value="1"/>
</dbReference>
<dbReference type="AlphaFoldDB" id="A0A382VAP3"/>
<evidence type="ECO:0000256" key="1">
    <source>
        <dbReference type="ARBA" id="ARBA00004651"/>
    </source>
</evidence>
<evidence type="ECO:0000313" key="7">
    <source>
        <dbReference type="EMBL" id="SVD43008.1"/>
    </source>
</evidence>
<evidence type="ECO:0008006" key="8">
    <source>
        <dbReference type="Google" id="ProtNLM"/>
    </source>
</evidence>
<comment type="subcellular location">
    <subcellularLocation>
        <location evidence="1">Cell membrane</location>
        <topology evidence="1">Multi-pass membrane protein</topology>
    </subcellularLocation>
</comment>
<organism evidence="7">
    <name type="scientific">marine metagenome</name>
    <dbReference type="NCBI Taxonomy" id="408172"/>
    <lineage>
        <taxon>unclassified sequences</taxon>
        <taxon>metagenomes</taxon>
        <taxon>ecological metagenomes</taxon>
    </lineage>
</organism>
<keyword evidence="3 6" id="KW-0812">Transmembrane</keyword>
<sequence length="278" mass="30576">GAIPMIMGANIGTTITNMLVSIGHINRNNEFRRAFAAATVHDFFNVIAVIILFPLEIVFGILEKSAVWLGNILFGKISTDTVFHSPIKTAIKWGSNHLETFSSGNNILLIIISVLLTFTMLFSIVKILRSLVLHKVENFFDEYFFRSAIIAFSFGMVLTIFVQSSSITTSTIIPLAGAGVLTLRQIYPFTLGANIGTTVTALLASLTLNVTAMVAAFSHLFFNIFGIMLIYLNPLLRDIPMKLAEWIAGVALKNKTLPIIYLLIIFFGIPLIIIFIGS</sequence>
<reference evidence="7" key="1">
    <citation type="submission" date="2018-05" db="EMBL/GenBank/DDBJ databases">
        <authorList>
            <person name="Lanie J.A."/>
            <person name="Ng W.-L."/>
            <person name="Kazmierczak K.M."/>
            <person name="Andrzejewski T.M."/>
            <person name="Davidsen T.M."/>
            <person name="Wayne K.J."/>
            <person name="Tettelin H."/>
            <person name="Glass J.I."/>
            <person name="Rusch D."/>
            <person name="Podicherti R."/>
            <person name="Tsui H.-C.T."/>
            <person name="Winkler M.E."/>
        </authorList>
    </citation>
    <scope>NUCLEOTIDE SEQUENCE</scope>
</reference>
<evidence type="ECO:0000256" key="2">
    <source>
        <dbReference type="ARBA" id="ARBA00022475"/>
    </source>
</evidence>
<protein>
    <recommendedName>
        <fullName evidence="8">PhoU domain-containing protein</fullName>
    </recommendedName>
</protein>
<feature type="non-terminal residue" evidence="7">
    <location>
        <position position="1"/>
    </location>
</feature>
<dbReference type="Pfam" id="PF02690">
    <property type="entry name" value="Na_Pi_cotrans"/>
    <property type="match status" value="1"/>
</dbReference>
<gene>
    <name evidence="7" type="ORF">METZ01_LOCUS395862</name>
</gene>
<keyword evidence="5 6" id="KW-0472">Membrane</keyword>
<evidence type="ECO:0000256" key="4">
    <source>
        <dbReference type="ARBA" id="ARBA00022989"/>
    </source>
</evidence>